<dbReference type="InterPro" id="IPR001248">
    <property type="entry name" value="Pur-cyt_permease"/>
</dbReference>
<dbReference type="PANTHER" id="PTHR31806">
    <property type="entry name" value="PURINE-CYTOSINE PERMEASE FCY2-RELATED"/>
    <property type="match status" value="1"/>
</dbReference>
<feature type="transmembrane region" description="Helical" evidence="9">
    <location>
        <begin position="267"/>
        <end position="287"/>
    </location>
</feature>
<dbReference type="STRING" id="1399860.A0A2C5Y0Y5"/>
<feature type="transmembrane region" description="Helical" evidence="9">
    <location>
        <begin position="228"/>
        <end position="247"/>
    </location>
</feature>
<feature type="transmembrane region" description="Helical" evidence="9">
    <location>
        <begin position="466"/>
        <end position="492"/>
    </location>
</feature>
<dbReference type="PIRSF" id="PIRSF002744">
    <property type="entry name" value="Pur-cyt_permease"/>
    <property type="match status" value="1"/>
</dbReference>
<keyword evidence="11" id="KW-1185">Reference proteome</keyword>
<comment type="caution">
    <text evidence="10">The sequence shown here is derived from an EMBL/GenBank/DDBJ whole genome shotgun (WGS) entry which is preliminary data.</text>
</comment>
<dbReference type="Gene3D" id="1.10.4160.10">
    <property type="entry name" value="Hydantoin permease"/>
    <property type="match status" value="1"/>
</dbReference>
<feature type="transmembrane region" description="Helical" evidence="9">
    <location>
        <begin position="504"/>
        <end position="523"/>
    </location>
</feature>
<keyword evidence="5 9" id="KW-0812">Transmembrane</keyword>
<feature type="transmembrane region" description="Helical" evidence="9">
    <location>
        <begin position="422"/>
        <end position="445"/>
    </location>
</feature>
<accession>A0A2C5Y0Y5</accession>
<dbReference type="GO" id="GO:0005886">
    <property type="term" value="C:plasma membrane"/>
    <property type="evidence" value="ECO:0007669"/>
    <property type="project" value="TreeGrafter"/>
</dbReference>
<evidence type="ECO:0000256" key="8">
    <source>
        <dbReference type="PIRNR" id="PIRNR002744"/>
    </source>
</evidence>
<protein>
    <submittedName>
        <fullName evidence="10">Uncharacterized protein</fullName>
    </submittedName>
</protein>
<dbReference type="Pfam" id="PF02133">
    <property type="entry name" value="Transp_cyt_pur"/>
    <property type="match status" value="1"/>
</dbReference>
<dbReference type="GO" id="GO:0015851">
    <property type="term" value="P:nucleobase transport"/>
    <property type="evidence" value="ECO:0007669"/>
    <property type="project" value="UniProtKB-ARBA"/>
</dbReference>
<feature type="transmembrane region" description="Helical" evidence="9">
    <location>
        <begin position="165"/>
        <end position="185"/>
    </location>
</feature>
<feature type="transmembrane region" description="Helical" evidence="9">
    <location>
        <begin position="88"/>
        <end position="110"/>
    </location>
</feature>
<feature type="transmembrane region" description="Helical" evidence="9">
    <location>
        <begin position="341"/>
        <end position="369"/>
    </location>
</feature>
<evidence type="ECO:0000256" key="9">
    <source>
        <dbReference type="SAM" id="Phobius"/>
    </source>
</evidence>
<keyword evidence="6 9" id="KW-1133">Transmembrane helix</keyword>
<evidence type="ECO:0000256" key="4">
    <source>
        <dbReference type="ARBA" id="ARBA00022553"/>
    </source>
</evidence>
<feature type="transmembrane region" description="Helical" evidence="9">
    <location>
        <begin position="122"/>
        <end position="144"/>
    </location>
</feature>
<feature type="transmembrane region" description="Helical" evidence="9">
    <location>
        <begin position="390"/>
        <end position="410"/>
    </location>
</feature>
<keyword evidence="7 8" id="KW-0472">Membrane</keyword>
<evidence type="ECO:0000256" key="6">
    <source>
        <dbReference type="ARBA" id="ARBA00022989"/>
    </source>
</evidence>
<dbReference type="InterPro" id="IPR026030">
    <property type="entry name" value="Pur-cyt_permease_Fcy2/21/22"/>
</dbReference>
<gene>
    <name evidence="10" type="ORF">CDD81_470</name>
</gene>
<dbReference type="EMBL" id="NJET01000107">
    <property type="protein sequence ID" value="PHH61336.1"/>
    <property type="molecule type" value="Genomic_DNA"/>
</dbReference>
<evidence type="ECO:0000256" key="5">
    <source>
        <dbReference type="ARBA" id="ARBA00022692"/>
    </source>
</evidence>
<evidence type="ECO:0000256" key="7">
    <source>
        <dbReference type="ARBA" id="ARBA00023136"/>
    </source>
</evidence>
<dbReference type="PANTHER" id="PTHR31806:SF8">
    <property type="entry name" value="TRANSPORTER, PUTATIVE (AFU_ORTHOLOGUE AFUA_2G03000)-RELATED"/>
    <property type="match status" value="1"/>
</dbReference>
<feature type="transmembrane region" description="Helical" evidence="9">
    <location>
        <begin position="299"/>
        <end position="321"/>
    </location>
</feature>
<evidence type="ECO:0000256" key="3">
    <source>
        <dbReference type="ARBA" id="ARBA00022448"/>
    </source>
</evidence>
<evidence type="ECO:0000256" key="2">
    <source>
        <dbReference type="ARBA" id="ARBA00008974"/>
    </source>
</evidence>
<keyword evidence="3 8" id="KW-0813">Transport</keyword>
<evidence type="ECO:0000313" key="10">
    <source>
        <dbReference type="EMBL" id="PHH61336.1"/>
    </source>
</evidence>
<proteinExistence type="inferred from homology"/>
<evidence type="ECO:0000313" key="11">
    <source>
        <dbReference type="Proteomes" id="UP000226192"/>
    </source>
</evidence>
<comment type="similarity">
    <text evidence="2 8">Belongs to the purine-cytosine permease (2.A.39) family.</text>
</comment>
<dbReference type="GO" id="GO:0000329">
    <property type="term" value="C:fungal-type vacuole membrane"/>
    <property type="evidence" value="ECO:0007669"/>
    <property type="project" value="TreeGrafter"/>
</dbReference>
<reference evidence="10 11" key="1">
    <citation type="submission" date="2017-06" db="EMBL/GenBank/DDBJ databases">
        <title>Ant-infecting Ophiocordyceps genomes reveal a high diversity of potential behavioral manipulation genes and a possible major role for enterotoxins.</title>
        <authorList>
            <person name="De Bekker C."/>
            <person name="Evans H.C."/>
            <person name="Brachmann A."/>
            <person name="Hughes D.P."/>
        </authorList>
    </citation>
    <scope>NUCLEOTIDE SEQUENCE [LARGE SCALE GENOMIC DNA]</scope>
    <source>
        <strain evidence="10 11">Map64</strain>
    </source>
</reference>
<dbReference type="OrthoDB" id="2116389at2759"/>
<keyword evidence="4" id="KW-0597">Phosphoprotein</keyword>
<evidence type="ECO:0000256" key="1">
    <source>
        <dbReference type="ARBA" id="ARBA00004141"/>
    </source>
</evidence>
<dbReference type="Proteomes" id="UP000226192">
    <property type="component" value="Unassembled WGS sequence"/>
</dbReference>
<name>A0A2C5Y0Y5_9HYPO</name>
<dbReference type="FunFam" id="1.10.4160.10:FF:000002">
    <property type="entry name" value="Purine-cytosine permease fcyB"/>
    <property type="match status" value="1"/>
</dbReference>
<dbReference type="AlphaFoldDB" id="A0A2C5Y0Y5"/>
<organism evidence="10 11">
    <name type="scientific">Ophiocordyceps australis</name>
    <dbReference type="NCBI Taxonomy" id="1399860"/>
    <lineage>
        <taxon>Eukaryota</taxon>
        <taxon>Fungi</taxon>
        <taxon>Dikarya</taxon>
        <taxon>Ascomycota</taxon>
        <taxon>Pezizomycotina</taxon>
        <taxon>Sordariomycetes</taxon>
        <taxon>Hypocreomycetidae</taxon>
        <taxon>Hypocreales</taxon>
        <taxon>Ophiocordycipitaceae</taxon>
        <taxon>Ophiocordyceps</taxon>
    </lineage>
</organism>
<comment type="subcellular location">
    <subcellularLocation>
        <location evidence="1">Membrane</location>
        <topology evidence="1">Multi-pass membrane protein</topology>
    </subcellularLocation>
</comment>
<feature type="transmembrane region" description="Helical" evidence="9">
    <location>
        <begin position="197"/>
        <end position="221"/>
    </location>
</feature>
<sequence length="530" mass="57174">MALHETEKHLHIVEDKTTALNSPCSDLEAALPPLSDGLSSSSEAGTRPSTSKLKHLNARIENLAGFEARGILRVLPEERRAPSLADDLQVAIMWFSANISLNNMAAAMLGPLLLELGFLDCAVLAVLGALVGSVTTAYMSIWGPQSGNRTMVVLRFFMGYWPSKLPCCLNVVLMVGYATIDAIISGQVLSAVSDGKMTIIVGIVVVSIVCWIVAVFGMAVFHKYERYSWLPQIIALSVLIGVAAPYFDASLPSKGNPATLAARRLSFFNVCLYVPNSWAAAASDYYVYYPERTSQRKIFFLTLTGIWTAFSLVFLIGIGLATGVASGVMPAWASANEISSGALIVAGYAPLLGFGRACSVVVALGVIANSIPSTYSAALGCQTLGRAGKAVPRWIWSTVLILVQVVLAVAGREHLFLIFQNFLALMGYWVMIMVAIVFEEHLLFLPGRKRLGKLDWADWEDKSKLPVGWAALAAFVVGWTGAVLGMSQAWYVGPLAVLAQGGDVGLWVALGWTMLVFPPLRWIELRVIGR</sequence>
<dbReference type="GO" id="GO:0022857">
    <property type="term" value="F:transmembrane transporter activity"/>
    <property type="evidence" value="ECO:0007669"/>
    <property type="project" value="InterPro"/>
</dbReference>